<protein>
    <submittedName>
        <fullName evidence="2">Uncharacterized protein</fullName>
    </submittedName>
</protein>
<name>A0ABU1PD28_9BURK</name>
<sequence length="154" mass="17369">MTFSQDQMEPHPQADDLNIPPISGAGHGAQMCRAPRHGVLVTVRRLKERGVNLSVVQRRQAVPVIGELKISRVQDRAEFQSIAEILNFNDQLDAHLRYFPARLMCLLNPEILWLDERGMVIYGIERLGGIDGPAVAYWQTWQIAFGRVDPGPPF</sequence>
<accession>A0ABU1PD28</accession>
<feature type="region of interest" description="Disordered" evidence="1">
    <location>
        <begin position="1"/>
        <end position="22"/>
    </location>
</feature>
<reference evidence="2 3" key="1">
    <citation type="submission" date="2023-07" db="EMBL/GenBank/DDBJ databases">
        <title>Sorghum-associated microbial communities from plants grown in Nebraska, USA.</title>
        <authorList>
            <person name="Schachtman D."/>
        </authorList>
    </citation>
    <scope>NUCLEOTIDE SEQUENCE [LARGE SCALE GENOMIC DNA]</scope>
    <source>
        <strain evidence="2 3">596</strain>
    </source>
</reference>
<comment type="caution">
    <text evidence="2">The sequence shown here is derived from an EMBL/GenBank/DDBJ whole genome shotgun (WGS) entry which is preliminary data.</text>
</comment>
<dbReference type="RefSeq" id="WP_310010401.1">
    <property type="nucleotide sequence ID" value="NZ_JAVDSJ010000002.1"/>
</dbReference>
<evidence type="ECO:0000313" key="2">
    <source>
        <dbReference type="EMBL" id="MDR6583826.1"/>
    </source>
</evidence>
<evidence type="ECO:0000313" key="3">
    <source>
        <dbReference type="Proteomes" id="UP001260715"/>
    </source>
</evidence>
<dbReference type="Proteomes" id="UP001260715">
    <property type="component" value="Unassembled WGS sequence"/>
</dbReference>
<evidence type="ECO:0000256" key="1">
    <source>
        <dbReference type="SAM" id="MobiDB-lite"/>
    </source>
</evidence>
<gene>
    <name evidence="2" type="ORF">J2W50_002024</name>
</gene>
<organism evidence="2 3">
    <name type="scientific">Herbaspirillum frisingense</name>
    <dbReference type="NCBI Taxonomy" id="92645"/>
    <lineage>
        <taxon>Bacteria</taxon>
        <taxon>Pseudomonadati</taxon>
        <taxon>Pseudomonadota</taxon>
        <taxon>Betaproteobacteria</taxon>
        <taxon>Burkholderiales</taxon>
        <taxon>Oxalobacteraceae</taxon>
        <taxon>Herbaspirillum</taxon>
    </lineage>
</organism>
<proteinExistence type="predicted"/>
<dbReference type="EMBL" id="JAVDSJ010000002">
    <property type="protein sequence ID" value="MDR6583826.1"/>
    <property type="molecule type" value="Genomic_DNA"/>
</dbReference>
<keyword evidence="3" id="KW-1185">Reference proteome</keyword>